<dbReference type="Gene3D" id="1.10.10.10">
    <property type="entry name" value="Winged helix-like DNA-binding domain superfamily/Winged helix DNA-binding domain"/>
    <property type="match status" value="1"/>
</dbReference>
<dbReference type="PANTHER" id="PTHR48111">
    <property type="entry name" value="REGULATOR OF RPOS"/>
    <property type="match status" value="1"/>
</dbReference>
<dbReference type="RefSeq" id="WP_137013456.1">
    <property type="nucleotide sequence ID" value="NZ_SZPX01000004.1"/>
</dbReference>
<dbReference type="AlphaFoldDB" id="A0A4U2Z5U1"/>
<feature type="modified residue" description="4-aspartylphosphate" evidence="6">
    <location>
        <position position="51"/>
    </location>
</feature>
<dbReference type="SMART" id="SM00448">
    <property type="entry name" value="REC"/>
    <property type="match status" value="1"/>
</dbReference>
<keyword evidence="11" id="KW-1185">Reference proteome</keyword>
<comment type="caution">
    <text evidence="10">The sequence shown here is derived from an EMBL/GenBank/DDBJ whole genome shotgun (WGS) entry which is preliminary data.</text>
</comment>
<dbReference type="Pfam" id="PF00072">
    <property type="entry name" value="Response_reg"/>
    <property type="match status" value="1"/>
</dbReference>
<dbReference type="GO" id="GO:0005829">
    <property type="term" value="C:cytosol"/>
    <property type="evidence" value="ECO:0007669"/>
    <property type="project" value="TreeGrafter"/>
</dbReference>
<dbReference type="Gene3D" id="6.10.250.690">
    <property type="match status" value="1"/>
</dbReference>
<keyword evidence="2" id="KW-0902">Two-component regulatory system</keyword>
<evidence type="ECO:0000313" key="11">
    <source>
        <dbReference type="Proteomes" id="UP000309561"/>
    </source>
</evidence>
<dbReference type="Proteomes" id="UP000309561">
    <property type="component" value="Unassembled WGS sequence"/>
</dbReference>
<dbReference type="PROSITE" id="PS51755">
    <property type="entry name" value="OMPR_PHOB"/>
    <property type="match status" value="1"/>
</dbReference>
<dbReference type="PROSITE" id="PS50110">
    <property type="entry name" value="RESPONSE_REGULATORY"/>
    <property type="match status" value="1"/>
</dbReference>
<dbReference type="Pfam" id="PF00486">
    <property type="entry name" value="Trans_reg_C"/>
    <property type="match status" value="1"/>
</dbReference>
<dbReference type="SMART" id="SM00862">
    <property type="entry name" value="Trans_reg_C"/>
    <property type="match status" value="1"/>
</dbReference>
<reference evidence="10 11" key="1">
    <citation type="submission" date="2019-04" db="EMBL/GenBank/DDBJ databases">
        <title>Sulfurimonas crateris sp. nov. a facultative anaerobic sulfur-oxidizing chemolithautotrophic bacterium isolated from a terrestrial mud vulcano.</title>
        <authorList>
            <person name="Ratnikova N.M."/>
            <person name="Slobodkin A.I."/>
            <person name="Merkel A.Y."/>
            <person name="Novikov A."/>
            <person name="Bonch-Osmolovskaya E.A."/>
            <person name="Slobodkina G.B."/>
        </authorList>
    </citation>
    <scope>NUCLEOTIDE SEQUENCE [LARGE SCALE GENOMIC DNA]</scope>
    <source>
        <strain evidence="10 11">SN118</strain>
    </source>
</reference>
<feature type="DNA-binding region" description="OmpR/PhoB-type" evidence="7">
    <location>
        <begin position="124"/>
        <end position="218"/>
    </location>
</feature>
<dbReference type="CDD" id="cd00383">
    <property type="entry name" value="trans_reg_C"/>
    <property type="match status" value="1"/>
</dbReference>
<dbReference type="InterPro" id="IPR011006">
    <property type="entry name" value="CheY-like_superfamily"/>
</dbReference>
<proteinExistence type="predicted"/>
<keyword evidence="3" id="KW-0805">Transcription regulation</keyword>
<dbReference type="SUPFAM" id="SSF46894">
    <property type="entry name" value="C-terminal effector domain of the bipartite response regulators"/>
    <property type="match status" value="1"/>
</dbReference>
<dbReference type="GO" id="GO:0006355">
    <property type="term" value="P:regulation of DNA-templated transcription"/>
    <property type="evidence" value="ECO:0007669"/>
    <property type="project" value="InterPro"/>
</dbReference>
<evidence type="ECO:0000256" key="7">
    <source>
        <dbReference type="PROSITE-ProRule" id="PRU01091"/>
    </source>
</evidence>
<dbReference type="InterPro" id="IPR039420">
    <property type="entry name" value="WalR-like"/>
</dbReference>
<organism evidence="10 11">
    <name type="scientific">Sulfurimonas crateris</name>
    <dbReference type="NCBI Taxonomy" id="2574727"/>
    <lineage>
        <taxon>Bacteria</taxon>
        <taxon>Pseudomonadati</taxon>
        <taxon>Campylobacterota</taxon>
        <taxon>Epsilonproteobacteria</taxon>
        <taxon>Campylobacterales</taxon>
        <taxon>Sulfurimonadaceae</taxon>
        <taxon>Sulfurimonas</taxon>
    </lineage>
</organism>
<dbReference type="GO" id="GO:0000156">
    <property type="term" value="F:phosphorelay response regulator activity"/>
    <property type="evidence" value="ECO:0007669"/>
    <property type="project" value="TreeGrafter"/>
</dbReference>
<feature type="domain" description="Response regulatory" evidence="8">
    <location>
        <begin position="2"/>
        <end position="116"/>
    </location>
</feature>
<keyword evidence="5" id="KW-0804">Transcription</keyword>
<evidence type="ECO:0000256" key="5">
    <source>
        <dbReference type="ARBA" id="ARBA00023163"/>
    </source>
</evidence>
<dbReference type="Gene3D" id="3.40.50.2300">
    <property type="match status" value="1"/>
</dbReference>
<dbReference type="EMBL" id="SZPX01000004">
    <property type="protein sequence ID" value="TKI69676.1"/>
    <property type="molecule type" value="Genomic_DNA"/>
</dbReference>
<evidence type="ECO:0000256" key="3">
    <source>
        <dbReference type="ARBA" id="ARBA00023015"/>
    </source>
</evidence>
<dbReference type="PANTHER" id="PTHR48111:SF21">
    <property type="entry name" value="DNA-BINDING DUAL MASTER TRANSCRIPTIONAL REGULATOR RPAA"/>
    <property type="match status" value="1"/>
</dbReference>
<sequence>MKILYLEDDLNLSQTVEEFLKDEGFDVVCVYDGDEALESVYAQNFDLFLLDVNVPQIDGFQLLKELRGADISTPAIFITSLKGINDLSLGYESGADDYIKKPFALKELLLRINALLKREYKTHEQLIKINDTIDFNLYSNELIKEGEKIALNHKEFLLLKLLLKHKNECVSFENIYQNVWQFNESHSYMSLRTYVKNLRKHIGKEHILSIKNFGYKLV</sequence>
<evidence type="ECO:0000259" key="9">
    <source>
        <dbReference type="PROSITE" id="PS51755"/>
    </source>
</evidence>
<dbReference type="InterPro" id="IPR001867">
    <property type="entry name" value="OmpR/PhoB-type_DNA-bd"/>
</dbReference>
<evidence type="ECO:0000256" key="1">
    <source>
        <dbReference type="ARBA" id="ARBA00022553"/>
    </source>
</evidence>
<accession>A0A4U2Z5U1</accession>
<dbReference type="GO" id="GO:0032993">
    <property type="term" value="C:protein-DNA complex"/>
    <property type="evidence" value="ECO:0007669"/>
    <property type="project" value="TreeGrafter"/>
</dbReference>
<keyword evidence="4 7" id="KW-0238">DNA-binding</keyword>
<evidence type="ECO:0000256" key="6">
    <source>
        <dbReference type="PROSITE-ProRule" id="PRU00169"/>
    </source>
</evidence>
<name>A0A4U2Z5U1_9BACT</name>
<dbReference type="InterPro" id="IPR036388">
    <property type="entry name" value="WH-like_DNA-bd_sf"/>
</dbReference>
<dbReference type="InterPro" id="IPR016032">
    <property type="entry name" value="Sig_transdc_resp-reg_C-effctor"/>
</dbReference>
<evidence type="ECO:0000259" key="8">
    <source>
        <dbReference type="PROSITE" id="PS50110"/>
    </source>
</evidence>
<dbReference type="InterPro" id="IPR001789">
    <property type="entry name" value="Sig_transdc_resp-reg_receiver"/>
</dbReference>
<dbReference type="SUPFAM" id="SSF52172">
    <property type="entry name" value="CheY-like"/>
    <property type="match status" value="1"/>
</dbReference>
<evidence type="ECO:0000313" key="10">
    <source>
        <dbReference type="EMBL" id="TKI69676.1"/>
    </source>
</evidence>
<dbReference type="GO" id="GO:0000976">
    <property type="term" value="F:transcription cis-regulatory region binding"/>
    <property type="evidence" value="ECO:0007669"/>
    <property type="project" value="TreeGrafter"/>
</dbReference>
<gene>
    <name evidence="10" type="ORF">FCU45_06355</name>
</gene>
<evidence type="ECO:0000256" key="4">
    <source>
        <dbReference type="ARBA" id="ARBA00023125"/>
    </source>
</evidence>
<keyword evidence="1 6" id="KW-0597">Phosphoprotein</keyword>
<feature type="domain" description="OmpR/PhoB-type" evidence="9">
    <location>
        <begin position="124"/>
        <end position="218"/>
    </location>
</feature>
<protein>
    <submittedName>
        <fullName evidence="10">Response regulator transcription factor</fullName>
    </submittedName>
</protein>
<evidence type="ECO:0000256" key="2">
    <source>
        <dbReference type="ARBA" id="ARBA00023012"/>
    </source>
</evidence>
<dbReference type="OrthoDB" id="8912111at2"/>